<dbReference type="AlphaFoldDB" id="A0A8H3ZJ48"/>
<dbReference type="EMBL" id="WOWK01000074">
    <property type="protein sequence ID" value="KAF0321188.1"/>
    <property type="molecule type" value="Genomic_DNA"/>
</dbReference>
<name>A0A8H3ZJ48_9PEZI</name>
<dbReference type="Proteomes" id="UP000434172">
    <property type="component" value="Unassembled WGS sequence"/>
</dbReference>
<evidence type="ECO:0000256" key="1">
    <source>
        <dbReference type="SAM" id="MobiDB-lite"/>
    </source>
</evidence>
<feature type="region of interest" description="Disordered" evidence="1">
    <location>
        <begin position="174"/>
        <end position="233"/>
    </location>
</feature>
<dbReference type="OrthoDB" id="4811071at2759"/>
<keyword evidence="3" id="KW-1185">Reference proteome</keyword>
<proteinExistence type="predicted"/>
<evidence type="ECO:0000313" key="3">
    <source>
        <dbReference type="Proteomes" id="UP000434172"/>
    </source>
</evidence>
<feature type="compositionally biased region" description="Basic and acidic residues" evidence="1">
    <location>
        <begin position="202"/>
        <end position="214"/>
    </location>
</feature>
<sequence length="267" mass="30138">MASEPKGPCEKAPSSRFLQYSAKNMQERRTQGLDPTEPKDIRTSLSVLRTTVTKLEIEANAYQEAIKKQDYLIGEAFNLLQDPSSGNPMRQTPSIIAKSSAKSWTASLKHLWDLYTERAALRTKLIKITEDKKTAERSVQALKNLTITKASKKAETPAGDDVATLASAMGDLTLQPVTTPKIEEAPKRPSDSKQQRNQITRSDCENLGRPEAKLRQTTGPATEKRRASHGRYSIRIVEDNEPWKTYGYRGDNFYDHYDRIRALARKR</sequence>
<protein>
    <submittedName>
        <fullName evidence="2">Uncharacterized protein</fullName>
    </submittedName>
</protein>
<feature type="compositionally biased region" description="Basic and acidic residues" evidence="1">
    <location>
        <begin position="181"/>
        <end position="194"/>
    </location>
</feature>
<evidence type="ECO:0000313" key="2">
    <source>
        <dbReference type="EMBL" id="KAF0321188.1"/>
    </source>
</evidence>
<reference evidence="2 3" key="1">
    <citation type="submission" date="2019-12" db="EMBL/GenBank/DDBJ databases">
        <title>A genome sequence resource for the geographically widespread anthracnose pathogen Colletotrichum asianum.</title>
        <authorList>
            <person name="Meng Y."/>
        </authorList>
    </citation>
    <scope>NUCLEOTIDE SEQUENCE [LARGE SCALE GENOMIC DNA]</scope>
    <source>
        <strain evidence="2 3">ICMP 18580</strain>
    </source>
</reference>
<accession>A0A8H3ZJ48</accession>
<organism evidence="2 3">
    <name type="scientific">Colletotrichum asianum</name>
    <dbReference type="NCBI Taxonomy" id="702518"/>
    <lineage>
        <taxon>Eukaryota</taxon>
        <taxon>Fungi</taxon>
        <taxon>Dikarya</taxon>
        <taxon>Ascomycota</taxon>
        <taxon>Pezizomycotina</taxon>
        <taxon>Sordariomycetes</taxon>
        <taxon>Hypocreomycetidae</taxon>
        <taxon>Glomerellales</taxon>
        <taxon>Glomerellaceae</taxon>
        <taxon>Colletotrichum</taxon>
        <taxon>Colletotrichum gloeosporioides species complex</taxon>
    </lineage>
</organism>
<comment type="caution">
    <text evidence="2">The sequence shown here is derived from an EMBL/GenBank/DDBJ whole genome shotgun (WGS) entry which is preliminary data.</text>
</comment>
<gene>
    <name evidence="2" type="ORF">GQ607_011593</name>
</gene>